<evidence type="ECO:0008006" key="12">
    <source>
        <dbReference type="Google" id="ProtNLM"/>
    </source>
</evidence>
<evidence type="ECO:0000313" key="11">
    <source>
        <dbReference type="Proteomes" id="UP001519343"/>
    </source>
</evidence>
<evidence type="ECO:0000256" key="1">
    <source>
        <dbReference type="ARBA" id="ARBA00004127"/>
    </source>
</evidence>
<feature type="transmembrane region" description="Helical" evidence="9">
    <location>
        <begin position="358"/>
        <end position="377"/>
    </location>
</feature>
<keyword evidence="7 9" id="KW-1133">Transmembrane helix</keyword>
<feature type="transmembrane region" description="Helical" evidence="9">
    <location>
        <begin position="292"/>
        <end position="311"/>
    </location>
</feature>
<feature type="transmembrane region" description="Helical" evidence="9">
    <location>
        <begin position="117"/>
        <end position="133"/>
    </location>
</feature>
<comment type="subcellular location">
    <subcellularLocation>
        <location evidence="1">Endomembrane system</location>
        <topology evidence="1">Multi-pass membrane protein</topology>
    </subcellularLocation>
    <subcellularLocation>
        <location evidence="2">Endoplasmic reticulum membrane</location>
    </subcellularLocation>
</comment>
<dbReference type="Pfam" id="PF03901">
    <property type="entry name" value="Glyco_transf_22"/>
    <property type="match status" value="1"/>
</dbReference>
<feature type="transmembrane region" description="Helical" evidence="9">
    <location>
        <begin position="12"/>
        <end position="30"/>
    </location>
</feature>
<reference evidence="10 11" key="1">
    <citation type="submission" date="2021-03" db="EMBL/GenBank/DDBJ databases">
        <title>Genomic Encyclopedia of Type Strains, Phase IV (KMG-IV): sequencing the most valuable type-strain genomes for metagenomic binning, comparative biology and taxonomic classification.</title>
        <authorList>
            <person name="Goeker M."/>
        </authorList>
    </citation>
    <scope>NUCLEOTIDE SEQUENCE [LARGE SCALE GENOMIC DNA]</scope>
    <source>
        <strain evidence="10 11">DSM 24738</strain>
    </source>
</reference>
<keyword evidence="8 9" id="KW-0472">Membrane</keyword>
<keyword evidence="11" id="KW-1185">Reference proteome</keyword>
<feature type="transmembrane region" description="Helical" evidence="9">
    <location>
        <begin position="383"/>
        <end position="405"/>
    </location>
</feature>
<dbReference type="RefSeq" id="WP_209812754.1">
    <property type="nucleotide sequence ID" value="NZ_JAGGKT010000027.1"/>
</dbReference>
<keyword evidence="5 9" id="KW-0812">Transmembrane</keyword>
<feature type="transmembrane region" description="Helical" evidence="9">
    <location>
        <begin position="84"/>
        <end position="105"/>
    </location>
</feature>
<evidence type="ECO:0000256" key="4">
    <source>
        <dbReference type="ARBA" id="ARBA00022679"/>
    </source>
</evidence>
<feature type="transmembrane region" description="Helical" evidence="9">
    <location>
        <begin position="207"/>
        <end position="226"/>
    </location>
</feature>
<feature type="transmembrane region" description="Helical" evidence="9">
    <location>
        <begin position="323"/>
        <end position="346"/>
    </location>
</feature>
<keyword evidence="6" id="KW-0256">Endoplasmic reticulum</keyword>
<sequence length="452" mass="53614">MKVWYFKNKYNNLFLLTVYLMSLIIFFYFLRQNSAESYYDELSYLNFSQGILSNGLFNTGDPLRTYLYPLIISMVSIFSNGNPIVIKVIISLFQYILYAFTIFIFSKSIYLKTNNKIHFFIIIFAGMLNPYLIQATTLLLTDLISSCLIIIALVIYANDNFIKFRNMCILFFLIYSSIMIRPSNLIFLIGFIIVVLVSLRKDVNFKFYKFVLASISMLFVFFPQFYMNVVFFNHWTPLVHENLYESQTKWAVQFLKYGSVVITGETPQLYYLNPFQLNNETTFFDTVLSEPFIASFLFLAHVFGILDWGYTDTYIREYYHTNRLFSSLFLYTCWYFIFIGIYLVILKRQIYLNKRLNRIIGAVLVLAMIFIVFIGTTCVESRFGYPLFIMLLPLLTLAYDFIISIKYKKSRFVIILILYLLFLALFFCISFYLDIQTSRINWFEHLNINFIK</sequence>
<evidence type="ECO:0000256" key="8">
    <source>
        <dbReference type="ARBA" id="ARBA00023136"/>
    </source>
</evidence>
<feature type="transmembrane region" description="Helical" evidence="9">
    <location>
        <begin position="412"/>
        <end position="433"/>
    </location>
</feature>
<evidence type="ECO:0000256" key="7">
    <source>
        <dbReference type="ARBA" id="ARBA00022989"/>
    </source>
</evidence>
<dbReference type="Proteomes" id="UP001519343">
    <property type="component" value="Unassembled WGS sequence"/>
</dbReference>
<organism evidence="10 11">
    <name type="scientific">Ammoniphilus resinae</name>
    <dbReference type="NCBI Taxonomy" id="861532"/>
    <lineage>
        <taxon>Bacteria</taxon>
        <taxon>Bacillati</taxon>
        <taxon>Bacillota</taxon>
        <taxon>Bacilli</taxon>
        <taxon>Bacillales</taxon>
        <taxon>Paenibacillaceae</taxon>
        <taxon>Aneurinibacillus group</taxon>
        <taxon>Ammoniphilus</taxon>
    </lineage>
</organism>
<gene>
    <name evidence="10" type="ORF">J2Z37_004790</name>
</gene>
<name>A0ABS4GWW9_9BACL</name>
<evidence type="ECO:0000256" key="9">
    <source>
        <dbReference type="SAM" id="Phobius"/>
    </source>
</evidence>
<dbReference type="InterPro" id="IPR005599">
    <property type="entry name" value="GPI_mannosylTrfase"/>
</dbReference>
<evidence type="ECO:0000256" key="3">
    <source>
        <dbReference type="ARBA" id="ARBA00022676"/>
    </source>
</evidence>
<dbReference type="EMBL" id="JAGGKT010000027">
    <property type="protein sequence ID" value="MBP1934770.1"/>
    <property type="molecule type" value="Genomic_DNA"/>
</dbReference>
<feature type="transmembrane region" description="Helical" evidence="9">
    <location>
        <begin position="139"/>
        <end position="157"/>
    </location>
</feature>
<evidence type="ECO:0000256" key="6">
    <source>
        <dbReference type="ARBA" id="ARBA00022824"/>
    </source>
</evidence>
<keyword evidence="4" id="KW-0808">Transferase</keyword>
<evidence type="ECO:0000256" key="5">
    <source>
        <dbReference type="ARBA" id="ARBA00022692"/>
    </source>
</evidence>
<proteinExistence type="predicted"/>
<keyword evidence="3" id="KW-0328">Glycosyltransferase</keyword>
<comment type="caution">
    <text evidence="10">The sequence shown here is derived from an EMBL/GenBank/DDBJ whole genome shotgun (WGS) entry which is preliminary data.</text>
</comment>
<evidence type="ECO:0000313" key="10">
    <source>
        <dbReference type="EMBL" id="MBP1934770.1"/>
    </source>
</evidence>
<protein>
    <recommendedName>
        <fullName evidence="12">Glycosyltransferase RgtA/B/C/D-like domain-containing protein</fullName>
    </recommendedName>
</protein>
<feature type="transmembrane region" description="Helical" evidence="9">
    <location>
        <begin position="169"/>
        <end position="195"/>
    </location>
</feature>
<accession>A0ABS4GWW9</accession>
<evidence type="ECO:0000256" key="2">
    <source>
        <dbReference type="ARBA" id="ARBA00004586"/>
    </source>
</evidence>